<dbReference type="CTD" id="110806280"/>
<evidence type="ECO:0000256" key="1">
    <source>
        <dbReference type="SAM" id="MobiDB-lite"/>
    </source>
</evidence>
<proteinExistence type="predicted"/>
<dbReference type="SUPFAM" id="SSF57997">
    <property type="entry name" value="Tropomyosin"/>
    <property type="match status" value="1"/>
</dbReference>
<reference key="1">
    <citation type="submission" date="2019-01" db="UniProtKB">
        <authorList>
            <consortium name="RefSeq"/>
        </authorList>
    </citation>
    <scope>IDENTIFICATION</scope>
</reference>
<dbReference type="KEGG" id="vvp:112913272"/>
<evidence type="ECO:0000313" key="4">
    <source>
        <dbReference type="RefSeq" id="XP_025845639.1"/>
    </source>
</evidence>
<feature type="transmembrane region" description="Helical" evidence="2">
    <location>
        <begin position="123"/>
        <end position="148"/>
    </location>
</feature>
<name>A0A3Q7RIY1_VULVU</name>
<feature type="compositionally biased region" description="Basic residues" evidence="1">
    <location>
        <begin position="306"/>
        <end position="328"/>
    </location>
</feature>
<protein>
    <submittedName>
        <fullName evidence="4">Coiled-coil domain-containing protein 194</fullName>
    </submittedName>
</protein>
<sequence>MQMGAGHRCPHGTHWAPGGQELRPLPLHGGADSEAQRTAHGVQRRDWNPRPPTPPWARGAQAGPWRGSSPLPADSGSHGREGRNRGCPWRPKVPISCSRLSGARAVDGGMAELGPEPGRAWRVLALCGAAVFLAAAAAGAALLAWNLASAASRGPRCPEPGANATAPPRDLAPEVEELQRRLAEATQREDALARRLDQANRARGELEEALRACQGRQSRLQTQLMTLKTEIDEAKAQETQMGAENGALTEALARWEAAATESARRLDEAQQRARAAEAEAEACAAREAVLRERAKALEAELGPQRRVPRPRSRSVSRPRPRPSPRSRSRPGPSGGCRRPARRARG</sequence>
<organism evidence="3 4">
    <name type="scientific">Vulpes vulpes</name>
    <name type="common">Red fox</name>
    <dbReference type="NCBI Taxonomy" id="9627"/>
    <lineage>
        <taxon>Eukaryota</taxon>
        <taxon>Metazoa</taxon>
        <taxon>Chordata</taxon>
        <taxon>Craniata</taxon>
        <taxon>Vertebrata</taxon>
        <taxon>Euteleostomi</taxon>
        <taxon>Mammalia</taxon>
        <taxon>Eutheria</taxon>
        <taxon>Laurasiatheria</taxon>
        <taxon>Carnivora</taxon>
        <taxon>Caniformia</taxon>
        <taxon>Canidae</taxon>
        <taxon>Vulpes</taxon>
    </lineage>
</organism>
<reference evidence="4" key="2">
    <citation type="submission" date="2025-08" db="UniProtKB">
        <authorList>
            <consortium name="RefSeq"/>
        </authorList>
    </citation>
    <scope>IDENTIFICATION</scope>
    <source>
        <tissue evidence="4">Cell line</tissue>
    </source>
</reference>
<feature type="region of interest" description="Disordered" evidence="1">
    <location>
        <begin position="297"/>
        <end position="345"/>
    </location>
</feature>
<dbReference type="AlphaFoldDB" id="A0A3Q7RIY1"/>
<dbReference type="RefSeq" id="XP_025845639.1">
    <property type="nucleotide sequence ID" value="XM_025989854.2"/>
</dbReference>
<feature type="region of interest" description="Disordered" evidence="1">
    <location>
        <begin position="152"/>
        <end position="171"/>
    </location>
</feature>
<gene>
    <name evidence="4" type="primary">CCDC194</name>
</gene>
<feature type="region of interest" description="Disordered" evidence="1">
    <location>
        <begin position="1"/>
        <end position="89"/>
    </location>
</feature>
<evidence type="ECO:0000256" key="2">
    <source>
        <dbReference type="SAM" id="Phobius"/>
    </source>
</evidence>
<keyword evidence="2" id="KW-1133">Transmembrane helix</keyword>
<keyword evidence="2" id="KW-0812">Transmembrane</keyword>
<keyword evidence="2" id="KW-0472">Membrane</keyword>
<keyword evidence="3" id="KW-1185">Reference proteome</keyword>
<accession>A0A3Q7RIY1</accession>
<dbReference type="GeneID" id="112913272"/>
<dbReference type="Gene3D" id="1.10.287.1490">
    <property type="match status" value="1"/>
</dbReference>
<evidence type="ECO:0000313" key="3">
    <source>
        <dbReference type="Proteomes" id="UP001652641"/>
    </source>
</evidence>
<dbReference type="Proteomes" id="UP001652641">
    <property type="component" value="Chromosome 9"/>
</dbReference>